<protein>
    <submittedName>
        <fullName evidence="1">Thiol-disulfide oxidoreductase DCC family protein</fullName>
    </submittedName>
</protein>
<proteinExistence type="predicted"/>
<dbReference type="EMBL" id="JBHRTD010000006">
    <property type="protein sequence ID" value="MFC3137498.1"/>
    <property type="molecule type" value="Genomic_DNA"/>
</dbReference>
<evidence type="ECO:0000313" key="2">
    <source>
        <dbReference type="Proteomes" id="UP001595621"/>
    </source>
</evidence>
<dbReference type="InterPro" id="IPR044691">
    <property type="entry name" value="DCC1_Trx"/>
</dbReference>
<keyword evidence="2" id="KW-1185">Reference proteome</keyword>
<name>A0ABV7GAT6_9GAMM</name>
<reference evidence="2" key="1">
    <citation type="journal article" date="2019" name="Int. J. Syst. Evol. Microbiol.">
        <title>The Global Catalogue of Microorganisms (GCM) 10K type strain sequencing project: providing services to taxonomists for standard genome sequencing and annotation.</title>
        <authorList>
            <consortium name="The Broad Institute Genomics Platform"/>
            <consortium name="The Broad Institute Genome Sequencing Center for Infectious Disease"/>
            <person name="Wu L."/>
            <person name="Ma J."/>
        </authorList>
    </citation>
    <scope>NUCLEOTIDE SEQUENCE [LARGE SCALE GENOMIC DNA]</scope>
    <source>
        <strain evidence="2">KCTC 52277</strain>
    </source>
</reference>
<sequence>MARLILFYDGTCPLCINEMLQQADTSGSIQLEDISSPDFVTRFPQIDPVEANQLLHAMTQDNRILLGLDATCAAWGLTGEQPWLRLLRLPLIKPVADLGYRLFARYRYQISWILTGQRRGECSSAACQLRRGK</sequence>
<dbReference type="RefSeq" id="WP_248935234.1">
    <property type="nucleotide sequence ID" value="NZ_JAKILF010000002.1"/>
</dbReference>
<comment type="caution">
    <text evidence="1">The sequence shown here is derived from an EMBL/GenBank/DDBJ whole genome shotgun (WGS) entry which is preliminary data.</text>
</comment>
<dbReference type="PANTHER" id="PTHR34290">
    <property type="entry name" value="SI:CH73-390P7.2"/>
    <property type="match status" value="1"/>
</dbReference>
<accession>A0ABV7GAT6</accession>
<evidence type="ECO:0000313" key="1">
    <source>
        <dbReference type="EMBL" id="MFC3137498.1"/>
    </source>
</evidence>
<dbReference type="PANTHER" id="PTHR34290:SF2">
    <property type="entry name" value="OS04G0668800 PROTEIN"/>
    <property type="match status" value="1"/>
</dbReference>
<organism evidence="1 2">
    <name type="scientific">Shewanella submarina</name>
    <dbReference type="NCBI Taxonomy" id="2016376"/>
    <lineage>
        <taxon>Bacteria</taxon>
        <taxon>Pseudomonadati</taxon>
        <taxon>Pseudomonadota</taxon>
        <taxon>Gammaproteobacteria</taxon>
        <taxon>Alteromonadales</taxon>
        <taxon>Shewanellaceae</taxon>
        <taxon>Shewanella</taxon>
    </lineage>
</organism>
<dbReference type="InterPro" id="IPR007263">
    <property type="entry name" value="DCC1-like"/>
</dbReference>
<gene>
    <name evidence="1" type="ORF">ACFOE0_04760</name>
</gene>
<dbReference type="Pfam" id="PF04134">
    <property type="entry name" value="DCC1-like"/>
    <property type="match status" value="1"/>
</dbReference>
<dbReference type="Proteomes" id="UP001595621">
    <property type="component" value="Unassembled WGS sequence"/>
</dbReference>